<reference evidence="8" key="1">
    <citation type="journal article" date="2020" name="Cell">
        <title>Large-Scale Comparative Analyses of Tick Genomes Elucidate Their Genetic Diversity and Vector Capacities.</title>
        <authorList>
            <consortium name="Tick Genome and Microbiome Consortium (TIGMIC)"/>
            <person name="Jia N."/>
            <person name="Wang J."/>
            <person name="Shi W."/>
            <person name="Du L."/>
            <person name="Sun Y."/>
            <person name="Zhan W."/>
            <person name="Jiang J.F."/>
            <person name="Wang Q."/>
            <person name="Zhang B."/>
            <person name="Ji P."/>
            <person name="Bell-Sakyi L."/>
            <person name="Cui X.M."/>
            <person name="Yuan T.T."/>
            <person name="Jiang B.G."/>
            <person name="Yang W.F."/>
            <person name="Lam T.T."/>
            <person name="Chang Q.C."/>
            <person name="Ding S.J."/>
            <person name="Wang X.J."/>
            <person name="Zhu J.G."/>
            <person name="Ruan X.D."/>
            <person name="Zhao L."/>
            <person name="Wei J.T."/>
            <person name="Ye R.Z."/>
            <person name="Que T.C."/>
            <person name="Du C.H."/>
            <person name="Zhou Y.H."/>
            <person name="Cheng J.X."/>
            <person name="Dai P.F."/>
            <person name="Guo W.B."/>
            <person name="Han X.H."/>
            <person name="Huang E.J."/>
            <person name="Li L.F."/>
            <person name="Wei W."/>
            <person name="Gao Y.C."/>
            <person name="Liu J.Z."/>
            <person name="Shao H.Z."/>
            <person name="Wang X."/>
            <person name="Wang C.C."/>
            <person name="Yang T.C."/>
            <person name="Huo Q.B."/>
            <person name="Li W."/>
            <person name="Chen H.Y."/>
            <person name="Chen S.E."/>
            <person name="Zhou L.G."/>
            <person name="Ni X.B."/>
            <person name="Tian J.H."/>
            <person name="Sheng Y."/>
            <person name="Liu T."/>
            <person name="Pan Y.S."/>
            <person name="Xia L.Y."/>
            <person name="Li J."/>
            <person name="Zhao F."/>
            <person name="Cao W.C."/>
        </authorList>
    </citation>
    <scope>NUCLEOTIDE SEQUENCE</scope>
    <source>
        <strain evidence="8">Rsan-2018</strain>
    </source>
</reference>
<dbReference type="PANTHER" id="PTHR10434">
    <property type="entry name" value="1-ACYL-SN-GLYCEROL-3-PHOSPHATE ACYLTRANSFERASE"/>
    <property type="match status" value="1"/>
</dbReference>
<comment type="pathway">
    <text evidence="1">Phospholipid metabolism; CDP-diacylglycerol biosynthesis; CDP-diacylglycerol from sn-glycerol 3-phosphate: step 2/3.</text>
</comment>
<dbReference type="AlphaFoldDB" id="A0A9D4TBQ8"/>
<keyword evidence="6" id="KW-0812">Transmembrane</keyword>
<accession>A0A9D4TBQ8</accession>
<evidence type="ECO:0000256" key="6">
    <source>
        <dbReference type="SAM" id="Phobius"/>
    </source>
</evidence>
<feature type="transmembrane region" description="Helical" evidence="6">
    <location>
        <begin position="6"/>
        <end position="25"/>
    </location>
</feature>
<dbReference type="CDD" id="cd07989">
    <property type="entry name" value="LPLAT_AGPAT-like"/>
    <property type="match status" value="1"/>
</dbReference>
<keyword evidence="9" id="KW-1185">Reference proteome</keyword>
<dbReference type="Proteomes" id="UP000821837">
    <property type="component" value="Chromosome 1"/>
</dbReference>
<keyword evidence="6" id="KW-0472">Membrane</keyword>
<sequence>MRPVKVSCPWCVAFGFAVVTIAVLVRRSQTFRYFFRLTTYYVLMSIVCALACVPSVFRPFNPANMLIISFGLKRLRWTIGVEAVLRHEERIPKDRRFIMVVNHQSSLDVFGLMHVWQEFHPCLPVMKRELLYTGPLGVACYLAGCVFIDRRNAQQSHRALNERLEDIKNGKASFMLFPEGTRNPEPKMLPFKKGAFHMAVDCQCTRDLHAGVIKLTVLPVVSTDGLTTNDVSDLTKRVQSLMQDELDRQLSEVEETQQMVPLATGVQRAVVSDIHFVSSASNESALATKERPRDARRTNRLKRST</sequence>
<protein>
    <recommendedName>
        <fullName evidence="2">1-acylglycerol-3-phosphate O-acyltransferase</fullName>
        <ecNumber evidence="2">2.3.1.51</ecNumber>
    </recommendedName>
</protein>
<keyword evidence="6" id="KW-1133">Transmembrane helix</keyword>
<dbReference type="PANTHER" id="PTHR10434:SF11">
    <property type="entry name" value="1-ACYL-SN-GLYCEROL-3-PHOSPHATE ACYLTRANSFERASE"/>
    <property type="match status" value="1"/>
</dbReference>
<evidence type="ECO:0000313" key="8">
    <source>
        <dbReference type="EMBL" id="KAH7984472.1"/>
    </source>
</evidence>
<feature type="domain" description="Phospholipid/glycerol acyltransferase" evidence="7">
    <location>
        <begin position="97"/>
        <end position="225"/>
    </location>
</feature>
<name>A0A9D4TBQ8_RHISA</name>
<evidence type="ECO:0000256" key="2">
    <source>
        <dbReference type="ARBA" id="ARBA00013211"/>
    </source>
</evidence>
<feature type="region of interest" description="Disordered" evidence="5">
    <location>
        <begin position="281"/>
        <end position="305"/>
    </location>
</feature>
<proteinExistence type="predicted"/>
<dbReference type="GO" id="GO:0003841">
    <property type="term" value="F:1-acylglycerol-3-phosphate O-acyltransferase activity"/>
    <property type="evidence" value="ECO:0007669"/>
    <property type="project" value="UniProtKB-EC"/>
</dbReference>
<dbReference type="SMART" id="SM00563">
    <property type="entry name" value="PlsC"/>
    <property type="match status" value="1"/>
</dbReference>
<feature type="compositionally biased region" description="Basic and acidic residues" evidence="5">
    <location>
        <begin position="288"/>
        <end position="297"/>
    </location>
</feature>
<dbReference type="EC" id="2.3.1.51" evidence="2"/>
<evidence type="ECO:0000256" key="5">
    <source>
        <dbReference type="SAM" id="MobiDB-lite"/>
    </source>
</evidence>
<evidence type="ECO:0000256" key="3">
    <source>
        <dbReference type="ARBA" id="ARBA00022679"/>
    </source>
</evidence>
<evidence type="ECO:0000256" key="1">
    <source>
        <dbReference type="ARBA" id="ARBA00004728"/>
    </source>
</evidence>
<dbReference type="GO" id="GO:0005783">
    <property type="term" value="C:endoplasmic reticulum"/>
    <property type="evidence" value="ECO:0007669"/>
    <property type="project" value="TreeGrafter"/>
</dbReference>
<keyword evidence="3" id="KW-0808">Transferase</keyword>
<keyword evidence="4" id="KW-0012">Acyltransferase</keyword>
<organism evidence="8 9">
    <name type="scientific">Rhipicephalus sanguineus</name>
    <name type="common">Brown dog tick</name>
    <name type="synonym">Ixodes sanguineus</name>
    <dbReference type="NCBI Taxonomy" id="34632"/>
    <lineage>
        <taxon>Eukaryota</taxon>
        <taxon>Metazoa</taxon>
        <taxon>Ecdysozoa</taxon>
        <taxon>Arthropoda</taxon>
        <taxon>Chelicerata</taxon>
        <taxon>Arachnida</taxon>
        <taxon>Acari</taxon>
        <taxon>Parasitiformes</taxon>
        <taxon>Ixodida</taxon>
        <taxon>Ixodoidea</taxon>
        <taxon>Ixodidae</taxon>
        <taxon>Rhipicephalinae</taxon>
        <taxon>Rhipicephalus</taxon>
        <taxon>Rhipicephalus</taxon>
    </lineage>
</organism>
<feature type="transmembrane region" description="Helical" evidence="6">
    <location>
        <begin position="130"/>
        <end position="148"/>
    </location>
</feature>
<dbReference type="GO" id="GO:0006654">
    <property type="term" value="P:phosphatidic acid biosynthetic process"/>
    <property type="evidence" value="ECO:0007669"/>
    <property type="project" value="TreeGrafter"/>
</dbReference>
<evidence type="ECO:0000256" key="4">
    <source>
        <dbReference type="ARBA" id="ARBA00023315"/>
    </source>
</evidence>
<dbReference type="EMBL" id="JABSTV010001245">
    <property type="protein sequence ID" value="KAH7984472.1"/>
    <property type="molecule type" value="Genomic_DNA"/>
</dbReference>
<dbReference type="InterPro" id="IPR002123">
    <property type="entry name" value="Plipid/glycerol_acylTrfase"/>
</dbReference>
<dbReference type="Pfam" id="PF01553">
    <property type="entry name" value="Acyltransferase"/>
    <property type="match status" value="1"/>
</dbReference>
<feature type="transmembrane region" description="Helical" evidence="6">
    <location>
        <begin position="37"/>
        <end position="57"/>
    </location>
</feature>
<dbReference type="SUPFAM" id="SSF69593">
    <property type="entry name" value="Glycerol-3-phosphate (1)-acyltransferase"/>
    <property type="match status" value="1"/>
</dbReference>
<dbReference type="VEuPathDB" id="VectorBase:RSAN_034702"/>
<reference evidence="8" key="2">
    <citation type="submission" date="2021-09" db="EMBL/GenBank/DDBJ databases">
        <authorList>
            <person name="Jia N."/>
            <person name="Wang J."/>
            <person name="Shi W."/>
            <person name="Du L."/>
            <person name="Sun Y."/>
            <person name="Zhan W."/>
            <person name="Jiang J."/>
            <person name="Wang Q."/>
            <person name="Zhang B."/>
            <person name="Ji P."/>
            <person name="Sakyi L.B."/>
            <person name="Cui X."/>
            <person name="Yuan T."/>
            <person name="Jiang B."/>
            <person name="Yang W."/>
            <person name="Lam T.T.-Y."/>
            <person name="Chang Q."/>
            <person name="Ding S."/>
            <person name="Wang X."/>
            <person name="Zhu J."/>
            <person name="Ruan X."/>
            <person name="Zhao L."/>
            <person name="Wei J."/>
            <person name="Que T."/>
            <person name="Du C."/>
            <person name="Cheng J."/>
            <person name="Dai P."/>
            <person name="Han X."/>
            <person name="Huang E."/>
            <person name="Gao Y."/>
            <person name="Liu J."/>
            <person name="Shao H."/>
            <person name="Ye R."/>
            <person name="Li L."/>
            <person name="Wei W."/>
            <person name="Wang X."/>
            <person name="Wang C."/>
            <person name="Huo Q."/>
            <person name="Li W."/>
            <person name="Guo W."/>
            <person name="Chen H."/>
            <person name="Chen S."/>
            <person name="Zhou L."/>
            <person name="Zhou L."/>
            <person name="Ni X."/>
            <person name="Tian J."/>
            <person name="Zhou Y."/>
            <person name="Sheng Y."/>
            <person name="Liu T."/>
            <person name="Pan Y."/>
            <person name="Xia L."/>
            <person name="Li J."/>
            <person name="Zhao F."/>
            <person name="Cao W."/>
        </authorList>
    </citation>
    <scope>NUCLEOTIDE SEQUENCE</scope>
    <source>
        <strain evidence="8">Rsan-2018</strain>
        <tissue evidence="8">Larvae</tissue>
    </source>
</reference>
<evidence type="ECO:0000313" key="9">
    <source>
        <dbReference type="Proteomes" id="UP000821837"/>
    </source>
</evidence>
<evidence type="ECO:0000259" key="7">
    <source>
        <dbReference type="SMART" id="SM00563"/>
    </source>
</evidence>
<comment type="caution">
    <text evidence="8">The sequence shown here is derived from an EMBL/GenBank/DDBJ whole genome shotgun (WGS) entry which is preliminary data.</text>
</comment>
<gene>
    <name evidence="8" type="ORF">HPB52_021517</name>
</gene>